<keyword evidence="2 12" id="KW-0808">Transferase</keyword>
<evidence type="ECO:0000259" key="10">
    <source>
        <dbReference type="Pfam" id="PF01087"/>
    </source>
</evidence>
<evidence type="ECO:0000256" key="5">
    <source>
        <dbReference type="ARBA" id="ARBA00022833"/>
    </source>
</evidence>
<feature type="binding site" evidence="8">
    <location>
        <position position="112"/>
    </location>
    <ligand>
        <name>Zn(2+)</name>
        <dbReference type="ChEBI" id="CHEBI:29105"/>
    </ligand>
</feature>
<comment type="cofactor">
    <cofactor evidence="8">
        <name>Zn(2+)</name>
        <dbReference type="ChEBI" id="CHEBI:29105"/>
    </cofactor>
    <text evidence="8">Binds 1 zinc ion per subunit.</text>
</comment>
<dbReference type="AlphaFoldDB" id="A0A532UUY6"/>
<evidence type="ECO:0000256" key="4">
    <source>
        <dbReference type="ARBA" id="ARBA00022723"/>
    </source>
</evidence>
<feature type="binding site" evidence="8">
    <location>
        <position position="163"/>
    </location>
    <ligand>
        <name>Zn(2+)</name>
        <dbReference type="ChEBI" id="CHEBI:29105"/>
    </ligand>
</feature>
<dbReference type="GO" id="GO:0008108">
    <property type="term" value="F:UDP-glucose:hexose-1-phosphate uridylyltransferase activity"/>
    <property type="evidence" value="ECO:0007669"/>
    <property type="project" value="InterPro"/>
</dbReference>
<dbReference type="PIRSF" id="PIRSF000808">
    <property type="entry name" value="GalT"/>
    <property type="match status" value="1"/>
</dbReference>
<feature type="binding site" evidence="8">
    <location>
        <position position="39"/>
    </location>
    <ligand>
        <name>Zn(2+)</name>
        <dbReference type="ChEBI" id="CHEBI:29105"/>
    </ligand>
</feature>
<evidence type="ECO:0000256" key="9">
    <source>
        <dbReference type="PIRSR" id="PIRSR000808-4"/>
    </source>
</evidence>
<feature type="binding site" evidence="9">
    <location>
        <position position="279"/>
    </location>
    <ligand>
        <name>Fe cation</name>
        <dbReference type="ChEBI" id="CHEBI:24875"/>
    </ligand>
</feature>
<evidence type="ECO:0000256" key="3">
    <source>
        <dbReference type="ARBA" id="ARBA00022695"/>
    </source>
</evidence>
<keyword evidence="3 12" id="KW-0548">Nucleotidyltransferase</keyword>
<evidence type="ECO:0000256" key="1">
    <source>
        <dbReference type="ARBA" id="ARBA00010951"/>
    </source>
</evidence>
<feature type="binding site" evidence="8">
    <location>
        <position position="42"/>
    </location>
    <ligand>
        <name>Zn(2+)</name>
        <dbReference type="ChEBI" id="CHEBI:29105"/>
    </ligand>
</feature>
<evidence type="ECO:0000259" key="11">
    <source>
        <dbReference type="Pfam" id="PF02744"/>
    </source>
</evidence>
<sequence>MPELRHDPIQKRWVIIATERGRRPSDFARLEPEQSGGFCPFCEGNEDKTPPEVLVLGRDGRAPNSPGWDIRVVPNKFPALRIEGEIDRIGVGIFDKMNGIGAHEVVIESPHHEINLGDQLVEHFKKIMTVYQVRLKDLMQDLRFRYVLIFKNQGVTAGASLSHPHTQIIATPVTPRTVAMELESARNHYDVKERCLFCDIIRQEMESGERVICEVDGMVAFAPFAARFPFEIFIAPIKHSHDFSEMTEDSLFALARCLKEVLARLKIALNDPPYNFMLHTAPNTKSKTRRLNYWATLPMDFHWHFEIIPRLVRTAGFEWGTGFYINPTPPEDAARYLREIEL</sequence>
<dbReference type="Gene3D" id="3.30.428.10">
    <property type="entry name" value="HIT-like"/>
    <property type="match status" value="2"/>
</dbReference>
<dbReference type="PANTHER" id="PTHR42763:SF1">
    <property type="entry name" value="UDP-GLUCOSE--HEXOSE-1-PHOSPHATE URIDYLYLTRANSFERASE"/>
    <property type="match status" value="1"/>
</dbReference>
<dbReference type="InterPro" id="IPR001937">
    <property type="entry name" value="GalP_UDPtransf1"/>
</dbReference>
<evidence type="ECO:0000256" key="2">
    <source>
        <dbReference type="ARBA" id="ARBA00022679"/>
    </source>
</evidence>
<comment type="cofactor">
    <cofactor evidence="9">
        <name>Fe cation</name>
        <dbReference type="ChEBI" id="CHEBI:24875"/>
    </cofactor>
    <text evidence="9">Binds 1 Fe cation per subunit.</text>
</comment>
<comment type="caution">
    <text evidence="12">The sequence shown here is derived from an EMBL/GenBank/DDBJ whole genome shotgun (WGS) entry which is preliminary data.</text>
</comment>
<dbReference type="SUPFAM" id="SSF54197">
    <property type="entry name" value="HIT-like"/>
    <property type="match status" value="2"/>
</dbReference>
<evidence type="ECO:0000256" key="6">
    <source>
        <dbReference type="ARBA" id="ARBA00023277"/>
    </source>
</evidence>
<feature type="binding site" evidence="9">
    <location>
        <position position="304"/>
    </location>
    <ligand>
        <name>Fe cation</name>
        <dbReference type="ChEBI" id="CHEBI:24875"/>
    </ligand>
</feature>
<evidence type="ECO:0000256" key="8">
    <source>
        <dbReference type="PIRSR" id="PIRSR000808-3"/>
    </source>
</evidence>
<feature type="binding site" evidence="9">
    <location>
        <position position="181"/>
    </location>
    <ligand>
        <name>Fe cation</name>
        <dbReference type="ChEBI" id="CHEBI:24875"/>
    </ligand>
</feature>
<gene>
    <name evidence="12" type="ORF">CEE37_12500</name>
</gene>
<dbReference type="InterPro" id="IPR005849">
    <property type="entry name" value="GalP_Utransf_N"/>
</dbReference>
<keyword evidence="4 8" id="KW-0479">Metal-binding</keyword>
<keyword evidence="5 8" id="KW-0862">Zinc</keyword>
<dbReference type="Pfam" id="PF01087">
    <property type="entry name" value="GalP_UDP_transf"/>
    <property type="match status" value="1"/>
</dbReference>
<dbReference type="GO" id="GO:0006012">
    <property type="term" value="P:galactose metabolic process"/>
    <property type="evidence" value="ECO:0007669"/>
    <property type="project" value="InterPro"/>
</dbReference>
<keyword evidence="9" id="KW-0408">Iron</keyword>
<dbReference type="GO" id="GO:0008270">
    <property type="term" value="F:zinc ion binding"/>
    <property type="evidence" value="ECO:0007669"/>
    <property type="project" value="InterPro"/>
</dbReference>
<dbReference type="InterPro" id="IPR053177">
    <property type="entry name" value="ADP-glucose_phosphorylase"/>
</dbReference>
<evidence type="ECO:0000313" key="13">
    <source>
        <dbReference type="Proteomes" id="UP000319619"/>
    </source>
</evidence>
<dbReference type="InterPro" id="IPR036265">
    <property type="entry name" value="HIT-like_sf"/>
</dbReference>
<evidence type="ECO:0000256" key="7">
    <source>
        <dbReference type="PIRSR" id="PIRSR000808-1"/>
    </source>
</evidence>
<keyword evidence="6" id="KW-0119">Carbohydrate metabolism</keyword>
<feature type="domain" description="Galactose-1-phosphate uridyl transferase N-terminal" evidence="10">
    <location>
        <begin position="70"/>
        <end position="175"/>
    </location>
</feature>
<reference evidence="12 13" key="1">
    <citation type="submission" date="2017-06" db="EMBL/GenBank/DDBJ databases">
        <title>Novel microbial phyla capable of carbon fixation and sulfur reduction in deep-sea sediments.</title>
        <authorList>
            <person name="Huang J."/>
            <person name="Baker B."/>
            <person name="Wang Y."/>
        </authorList>
    </citation>
    <scope>NUCLEOTIDE SEQUENCE [LARGE SCALE GENOMIC DNA]</scope>
    <source>
        <strain evidence="12">B3_LCP</strain>
    </source>
</reference>
<name>A0A532UUY6_UNCL8</name>
<feature type="domain" description="Galactose-1-phosphate uridyl transferase C-terminal" evidence="11">
    <location>
        <begin position="192"/>
        <end position="314"/>
    </location>
</feature>
<dbReference type="InterPro" id="IPR005850">
    <property type="entry name" value="GalP_Utransf_C"/>
</dbReference>
<dbReference type="EMBL" id="NJBN01000009">
    <property type="protein sequence ID" value="TKJ38577.1"/>
    <property type="molecule type" value="Genomic_DNA"/>
</dbReference>
<dbReference type="Proteomes" id="UP000319619">
    <property type="component" value="Unassembled WGS sequence"/>
</dbReference>
<protein>
    <submittedName>
        <fullName evidence="12">Galactose-1-phosphate uridylyltransferase</fullName>
    </submittedName>
</protein>
<feature type="active site" description="Tele-UMP-histidine intermediate" evidence="7">
    <location>
        <position position="165"/>
    </location>
</feature>
<accession>A0A532UUY6</accession>
<evidence type="ECO:0000313" key="12">
    <source>
        <dbReference type="EMBL" id="TKJ38577.1"/>
    </source>
</evidence>
<proteinExistence type="inferred from homology"/>
<feature type="binding site" evidence="9">
    <location>
        <position position="302"/>
    </location>
    <ligand>
        <name>Fe cation</name>
        <dbReference type="ChEBI" id="CHEBI:24875"/>
    </ligand>
</feature>
<dbReference type="Pfam" id="PF02744">
    <property type="entry name" value="GalP_UDP_tr_C"/>
    <property type="match status" value="1"/>
</dbReference>
<comment type="similarity">
    <text evidence="1">Belongs to the galactose-1-phosphate uridylyltransferase type 1 family.</text>
</comment>
<organism evidence="12 13">
    <name type="scientific">candidate division LCP-89 bacterium B3_LCP</name>
    <dbReference type="NCBI Taxonomy" id="2012998"/>
    <lineage>
        <taxon>Bacteria</taxon>
        <taxon>Pseudomonadati</taxon>
        <taxon>Bacteria division LCP-89</taxon>
    </lineage>
</organism>
<dbReference type="PANTHER" id="PTHR42763">
    <property type="entry name" value="ADP-GLUCOSE PHOSPHORYLASE"/>
    <property type="match status" value="1"/>
</dbReference>